<accession>A0A0P8CA68</accession>
<evidence type="ECO:0000313" key="2">
    <source>
        <dbReference type="Proteomes" id="UP000050360"/>
    </source>
</evidence>
<protein>
    <submittedName>
        <fullName evidence="1">Uncharacterized protein</fullName>
    </submittedName>
</protein>
<evidence type="ECO:0000313" key="1">
    <source>
        <dbReference type="EMBL" id="KPQ43679.1"/>
    </source>
</evidence>
<reference evidence="1 2" key="1">
    <citation type="submission" date="2015-09" db="EMBL/GenBank/DDBJ databases">
        <title>A metagenomics-based metabolic model of nitrate-dependent anaerobic oxidation of methane by Methanoperedens-like archaea.</title>
        <authorList>
            <person name="Arshad A."/>
            <person name="Speth D.R."/>
            <person name="De Graaf R.M."/>
            <person name="Op Den Camp H.J."/>
            <person name="Jetten M.S."/>
            <person name="Welte C.U."/>
        </authorList>
    </citation>
    <scope>NUCLEOTIDE SEQUENCE [LARGE SCALE GENOMIC DNA]</scope>
</reference>
<dbReference type="EMBL" id="LKCM01000137">
    <property type="protein sequence ID" value="KPQ43679.1"/>
    <property type="molecule type" value="Genomic_DNA"/>
</dbReference>
<name>A0A0P8CA68_9EURY</name>
<gene>
    <name evidence="1" type="ORF">MPEBLZ_01866</name>
</gene>
<dbReference type="AlphaFoldDB" id="A0A0P8CA68"/>
<comment type="caution">
    <text evidence="1">The sequence shown here is derived from an EMBL/GenBank/DDBJ whole genome shotgun (WGS) entry which is preliminary data.</text>
</comment>
<dbReference type="Proteomes" id="UP000050360">
    <property type="component" value="Unassembled WGS sequence"/>
</dbReference>
<proteinExistence type="predicted"/>
<organism evidence="1 2">
    <name type="scientific">Candidatus Methanoperedens nitratireducens</name>
    <dbReference type="NCBI Taxonomy" id="1392998"/>
    <lineage>
        <taxon>Archaea</taxon>
        <taxon>Methanobacteriati</taxon>
        <taxon>Methanobacteriota</taxon>
        <taxon>Stenosarchaea group</taxon>
        <taxon>Methanomicrobia</taxon>
        <taxon>Methanosarcinales</taxon>
        <taxon>ANME-2 cluster</taxon>
        <taxon>Candidatus Methanoperedentaceae</taxon>
        <taxon>Candidatus Methanoperedens</taxon>
    </lineage>
</organism>
<sequence>MVVGGSTLNHSKTLDNIKSKVLDMTVIHIKDDTKELLMKFMAEIRPKEKKRVSYDETIKYLLTRGKQKNKKSLLPLFGCIEKEQAYKDLEELKLLDEKRFERLSRSRS</sequence>